<keyword evidence="3" id="KW-0157">Chromophore</keyword>
<evidence type="ECO:0000259" key="4">
    <source>
        <dbReference type="PROSITE" id="PS50113"/>
    </source>
</evidence>
<feature type="domain" description="PAC" evidence="4">
    <location>
        <begin position="139"/>
        <end position="184"/>
    </location>
</feature>
<keyword evidence="2" id="KW-0288">FMN</keyword>
<dbReference type="PANTHER" id="PTHR47429:SF2">
    <property type="entry name" value="PROTEIN TWIN LOV 1"/>
    <property type="match status" value="1"/>
</dbReference>
<evidence type="ECO:0000256" key="2">
    <source>
        <dbReference type="ARBA" id="ARBA00022643"/>
    </source>
</evidence>
<proteinExistence type="predicted"/>
<reference evidence="5 6" key="2">
    <citation type="submission" date="2019-04" db="EMBL/GenBank/DDBJ databases">
        <authorList>
            <person name="Yang S."/>
            <person name="Wei W."/>
        </authorList>
    </citation>
    <scope>NUCLEOTIDE SEQUENCE [LARGE SCALE GENOMIC DNA]</scope>
    <source>
        <strain evidence="6">ZP60</strain>
    </source>
</reference>
<name>A0A4D6KIT1_9EURY</name>
<dbReference type="GeneID" id="42179339"/>
<dbReference type="Pfam" id="PF13426">
    <property type="entry name" value="PAS_9"/>
    <property type="match status" value="1"/>
</dbReference>
<accession>A0A4D6KIT1</accession>
<dbReference type="EMBL" id="CP039375">
    <property type="protein sequence ID" value="QCD66021.1"/>
    <property type="molecule type" value="Genomic_DNA"/>
</dbReference>
<dbReference type="InterPro" id="IPR035965">
    <property type="entry name" value="PAS-like_dom_sf"/>
</dbReference>
<dbReference type="InterPro" id="IPR000700">
    <property type="entry name" value="PAS-assoc_C"/>
</dbReference>
<dbReference type="PROSITE" id="PS50113">
    <property type="entry name" value="PAC"/>
    <property type="match status" value="1"/>
</dbReference>
<dbReference type="CDD" id="cd00130">
    <property type="entry name" value="PAS"/>
    <property type="match status" value="1"/>
</dbReference>
<dbReference type="PANTHER" id="PTHR47429">
    <property type="entry name" value="PROTEIN TWIN LOV 1"/>
    <property type="match status" value="1"/>
</dbReference>
<dbReference type="InterPro" id="IPR001610">
    <property type="entry name" value="PAC"/>
</dbReference>
<protein>
    <submittedName>
        <fullName evidence="5">PAS domain-containing protein</fullName>
    </submittedName>
</protein>
<dbReference type="SMART" id="SM00086">
    <property type="entry name" value="PAC"/>
    <property type="match status" value="1"/>
</dbReference>
<dbReference type="SUPFAM" id="SSF55785">
    <property type="entry name" value="PYP-like sensor domain (PAS domain)"/>
    <property type="match status" value="1"/>
</dbReference>
<gene>
    <name evidence="5" type="ORF">E5139_10345</name>
</gene>
<reference evidence="5 6" key="1">
    <citation type="submission" date="2019-04" db="EMBL/GenBank/DDBJ databases">
        <title>Complete genome sequence of Arthrobacter sp. ZXY-2 associated with effective atrazine degradation and salt adaptation.</title>
        <authorList>
            <person name="Zhao X."/>
        </authorList>
    </citation>
    <scope>NUCLEOTIDE SEQUENCE [LARGE SCALE GENOMIC DNA]</scope>
    <source>
        <strain evidence="6">ZP60</strain>
    </source>
</reference>
<evidence type="ECO:0000313" key="6">
    <source>
        <dbReference type="Proteomes" id="UP000297053"/>
    </source>
</evidence>
<evidence type="ECO:0000256" key="3">
    <source>
        <dbReference type="ARBA" id="ARBA00022991"/>
    </source>
</evidence>
<dbReference type="Proteomes" id="UP000297053">
    <property type="component" value="Chromosome"/>
</dbReference>
<dbReference type="Gene3D" id="3.30.450.20">
    <property type="entry name" value="PAS domain"/>
    <property type="match status" value="1"/>
</dbReference>
<dbReference type="OMA" id="ANQTFRE"/>
<dbReference type="RefSeq" id="WP_015762404.1">
    <property type="nucleotide sequence ID" value="NZ_CP039375.1"/>
</dbReference>
<dbReference type="NCBIfam" id="TIGR00229">
    <property type="entry name" value="sensory_box"/>
    <property type="match status" value="1"/>
</dbReference>
<dbReference type="KEGG" id="halz:E5139_10345"/>
<evidence type="ECO:0000313" key="5">
    <source>
        <dbReference type="EMBL" id="QCD66021.1"/>
    </source>
</evidence>
<organism evidence="5 6">
    <name type="scientific">Halomicrobium mukohataei</name>
    <dbReference type="NCBI Taxonomy" id="57705"/>
    <lineage>
        <taxon>Archaea</taxon>
        <taxon>Methanobacteriati</taxon>
        <taxon>Methanobacteriota</taxon>
        <taxon>Stenosarchaea group</taxon>
        <taxon>Halobacteria</taxon>
        <taxon>Halobacteriales</taxon>
        <taxon>Haloarculaceae</taxon>
        <taxon>Halomicrobium</taxon>
    </lineage>
</organism>
<keyword evidence="1" id="KW-0285">Flavoprotein</keyword>
<dbReference type="AlphaFoldDB" id="A0A4D6KIT1"/>
<evidence type="ECO:0000256" key="1">
    <source>
        <dbReference type="ARBA" id="ARBA00022630"/>
    </source>
</evidence>
<sequence length="184" mass="20929">MGRRDDLADCLVAGPETFRRRFPTVVERYDLAARTDAFDDGIEAFDAPTVLPAGERVEGWTRELVWRLWLLDDAIVGLTLSGPAYQDNPIQYVNRRFRDLTGYSLEEALDENPRFLQGPDTEPGPVADLREATAIWERVTVELRNYRRDGTPFRNRVSLAPITGPDGSVTHWLGIQRQVGDERE</sequence>
<dbReference type="InterPro" id="IPR000014">
    <property type="entry name" value="PAS"/>
</dbReference>